<gene>
    <name evidence="3" type="ORF">ECPE_LOCUS2209</name>
</gene>
<dbReference type="AlphaFoldDB" id="A0A183A5H4"/>
<dbReference type="WBParaSite" id="ECPE_0000220901-mRNA-1">
    <property type="protein sequence ID" value="ECPE_0000220901-mRNA-1"/>
    <property type="gene ID" value="ECPE_0000220901"/>
</dbReference>
<feature type="compositionally biased region" description="Low complexity" evidence="1">
    <location>
        <begin position="228"/>
        <end position="238"/>
    </location>
</feature>
<evidence type="ECO:0000313" key="4">
    <source>
        <dbReference type="Proteomes" id="UP000272942"/>
    </source>
</evidence>
<dbReference type="SUPFAM" id="SSF48065">
    <property type="entry name" value="DBL homology domain (DH-domain)"/>
    <property type="match status" value="1"/>
</dbReference>
<feature type="domain" description="DH" evidence="2">
    <location>
        <begin position="326"/>
        <end position="435"/>
    </location>
</feature>
<dbReference type="OrthoDB" id="27593at2759"/>
<feature type="region of interest" description="Disordered" evidence="1">
    <location>
        <begin position="122"/>
        <end position="206"/>
    </location>
</feature>
<evidence type="ECO:0000313" key="5">
    <source>
        <dbReference type="WBParaSite" id="ECPE_0000220901-mRNA-1"/>
    </source>
</evidence>
<dbReference type="InterPro" id="IPR035899">
    <property type="entry name" value="DBL_dom_sf"/>
</dbReference>
<organism evidence="5">
    <name type="scientific">Echinostoma caproni</name>
    <dbReference type="NCBI Taxonomy" id="27848"/>
    <lineage>
        <taxon>Eukaryota</taxon>
        <taxon>Metazoa</taxon>
        <taxon>Spiralia</taxon>
        <taxon>Lophotrochozoa</taxon>
        <taxon>Platyhelminthes</taxon>
        <taxon>Trematoda</taxon>
        <taxon>Digenea</taxon>
        <taxon>Plagiorchiida</taxon>
        <taxon>Echinostomata</taxon>
        <taxon>Echinostomatoidea</taxon>
        <taxon>Echinostomatidae</taxon>
        <taxon>Echinostoma</taxon>
    </lineage>
</organism>
<dbReference type="Proteomes" id="UP000272942">
    <property type="component" value="Unassembled WGS sequence"/>
</dbReference>
<feature type="compositionally biased region" description="Basic and acidic residues" evidence="1">
    <location>
        <begin position="249"/>
        <end position="263"/>
    </location>
</feature>
<accession>A0A183A5H4</accession>
<evidence type="ECO:0000313" key="3">
    <source>
        <dbReference type="EMBL" id="VDP65766.1"/>
    </source>
</evidence>
<evidence type="ECO:0000256" key="1">
    <source>
        <dbReference type="SAM" id="MobiDB-lite"/>
    </source>
</evidence>
<dbReference type="PANTHER" id="PTHR12845">
    <property type="entry name" value="GUANINE NUCLEOTIDE EXCHANGE FACTOR"/>
    <property type="match status" value="1"/>
</dbReference>
<dbReference type="PANTHER" id="PTHR12845:SF5">
    <property type="entry name" value="EPHEXIN, ISOFORM D"/>
    <property type="match status" value="1"/>
</dbReference>
<sequence>MVRPPSPGRKNVMKLINLFEGGPAPLVDLDESLTDDMNRNQATRHQKVPVNKNAISGPTDGKKLVPERDLTAPGNSPSTNDWQSKDLGDVVLRIRDIENKYDRRQRYQSIFTNAPLYQVYSQRVARKETKREARRRHDARQTSAKVSPGDHPTGSNSLEFDDALFEPIDSDDREFGDPVFPDPPTLNYNPDTIPPEVPKHGIPTDLNHRWDTEELAGAAAEIWKRNASTRGSSRSTGSESRKSPPVVDNRTRIRSSDGSRSPDRTGSLNRTPSSPTRPRYPQSCSLETKSFAQEIAGTGPNRAMWCNMPQVIAAGLSTGLSSLEKKLQEALFEIITSEASYYRSLNVLIEVFYKAPCMQPGTPGAVITHTQKHHLFSNILEIHLTSENFLSAMEACFREDPMLKNLCEIVYEHAESRFDTYVPYVQNQMYQTRTL</sequence>
<reference evidence="5" key="1">
    <citation type="submission" date="2016-06" db="UniProtKB">
        <authorList>
            <consortium name="WormBaseParasite"/>
        </authorList>
    </citation>
    <scope>IDENTIFICATION</scope>
</reference>
<dbReference type="InterPro" id="IPR047271">
    <property type="entry name" value="Ephexin-like"/>
</dbReference>
<dbReference type="Pfam" id="PF00621">
    <property type="entry name" value="RhoGEF"/>
    <property type="match status" value="1"/>
</dbReference>
<feature type="region of interest" description="Disordered" evidence="1">
    <location>
        <begin position="222"/>
        <end position="285"/>
    </location>
</feature>
<dbReference type="InterPro" id="IPR000219">
    <property type="entry name" value="DH_dom"/>
</dbReference>
<feature type="region of interest" description="Disordered" evidence="1">
    <location>
        <begin position="39"/>
        <end position="84"/>
    </location>
</feature>
<keyword evidence="4" id="KW-1185">Reference proteome</keyword>
<feature type="compositionally biased region" description="Polar residues" evidence="1">
    <location>
        <begin position="73"/>
        <end position="82"/>
    </location>
</feature>
<feature type="compositionally biased region" description="Low complexity" evidence="1">
    <location>
        <begin position="270"/>
        <end position="279"/>
    </location>
</feature>
<proteinExistence type="predicted"/>
<dbReference type="PROSITE" id="PS50010">
    <property type="entry name" value="DH_2"/>
    <property type="match status" value="1"/>
</dbReference>
<name>A0A183A5H4_9TREM</name>
<evidence type="ECO:0000259" key="2">
    <source>
        <dbReference type="PROSITE" id="PS50010"/>
    </source>
</evidence>
<protein>
    <submittedName>
        <fullName evidence="5">DH domain-containing protein</fullName>
    </submittedName>
</protein>
<reference evidence="3 4" key="2">
    <citation type="submission" date="2018-11" db="EMBL/GenBank/DDBJ databases">
        <authorList>
            <consortium name="Pathogen Informatics"/>
        </authorList>
    </citation>
    <scope>NUCLEOTIDE SEQUENCE [LARGE SCALE GENOMIC DNA]</scope>
    <source>
        <strain evidence="3 4">Egypt</strain>
    </source>
</reference>
<dbReference type="Gene3D" id="1.20.900.10">
    <property type="entry name" value="Dbl homology (DH) domain"/>
    <property type="match status" value="1"/>
</dbReference>
<feature type="compositionally biased region" description="Acidic residues" evidence="1">
    <location>
        <begin position="159"/>
        <end position="174"/>
    </location>
</feature>
<dbReference type="EMBL" id="UZAN01039472">
    <property type="protein sequence ID" value="VDP65766.1"/>
    <property type="molecule type" value="Genomic_DNA"/>
</dbReference>
<dbReference type="GO" id="GO:0005085">
    <property type="term" value="F:guanyl-nucleotide exchange factor activity"/>
    <property type="evidence" value="ECO:0007669"/>
    <property type="project" value="InterPro"/>
</dbReference>
<feature type="compositionally biased region" description="Basic and acidic residues" evidence="1">
    <location>
        <begin position="60"/>
        <end position="70"/>
    </location>
</feature>